<comment type="subunit">
    <text evidence="4">Homotrimer.</text>
</comment>
<protein>
    <recommendedName>
        <fullName evidence="5">2-dehydro-3-deoxy-phosphogluconate aldolase</fullName>
        <ecNumber evidence="5">4.1.2.14</ecNumber>
    </recommendedName>
</protein>
<dbReference type="InterPro" id="IPR000887">
    <property type="entry name" value="Aldlse_KDPG_KHG"/>
</dbReference>
<dbReference type="SUPFAM" id="SSF51569">
    <property type="entry name" value="Aldolase"/>
    <property type="match status" value="1"/>
</dbReference>
<dbReference type="InterPro" id="IPR013785">
    <property type="entry name" value="Aldolase_TIM"/>
</dbReference>
<accession>A0A2G3DTU0</accession>
<dbReference type="EMBL" id="PDYF01000023">
    <property type="protein sequence ID" value="PHU34456.1"/>
    <property type="molecule type" value="Genomic_DNA"/>
</dbReference>
<comment type="pathway">
    <text evidence="2">Carbohydrate acid metabolism; 2-dehydro-3-deoxy-D-gluconate degradation; D-glyceraldehyde 3-phosphate and pyruvate from 2-dehydro-3-deoxy-D-gluconate: step 2/2.</text>
</comment>
<evidence type="ECO:0000313" key="8">
    <source>
        <dbReference type="EMBL" id="PHU34456.1"/>
    </source>
</evidence>
<name>A0A2G3DTU0_9FIRM</name>
<dbReference type="PANTHER" id="PTHR30246:SF1">
    <property type="entry name" value="2-DEHYDRO-3-DEOXY-6-PHOSPHOGALACTONATE ALDOLASE-RELATED"/>
    <property type="match status" value="1"/>
</dbReference>
<comment type="caution">
    <text evidence="8">The sequence shown here is derived from an EMBL/GenBank/DDBJ whole genome shotgun (WGS) entry which is preliminary data.</text>
</comment>
<comment type="similarity">
    <text evidence="3">Belongs to the KHG/KDPG aldolase family.</text>
</comment>
<dbReference type="CDD" id="cd00452">
    <property type="entry name" value="KDPG_aldolase"/>
    <property type="match status" value="1"/>
</dbReference>
<dbReference type="PROSITE" id="PS00159">
    <property type="entry name" value="ALDOLASE_KDPG_KHG_1"/>
    <property type="match status" value="1"/>
</dbReference>
<dbReference type="Pfam" id="PF01081">
    <property type="entry name" value="Aldolase"/>
    <property type="match status" value="1"/>
</dbReference>
<proteinExistence type="inferred from homology"/>
<sequence length="212" mass="22745">MNDILTKFESIKVVPVVVIDNIEDVVPLANALINGGLPIAEVTFRTSVASDAIKLMVDSFPEMCVGAGTIINLNQCKKAIESGAQFIVSPGYSEEVVQYCIEQEVPVFPGICTPTELMHVANSGLPVAKFFPASQCGGVETINAIGAAFPRIKFMPTGGVNENNLMEYLACPRVIAVGGSWMVKSNLIREGKFDEIEAMTKGAVALVKNHKR</sequence>
<gene>
    <name evidence="8" type="ORF">CSX01_10045</name>
</gene>
<dbReference type="GO" id="GO:0008675">
    <property type="term" value="F:2-dehydro-3-deoxy-phosphogluconate aldolase activity"/>
    <property type="evidence" value="ECO:0007669"/>
    <property type="project" value="UniProtKB-EC"/>
</dbReference>
<keyword evidence="6" id="KW-0456">Lyase</keyword>
<dbReference type="Proteomes" id="UP000225889">
    <property type="component" value="Unassembled WGS sequence"/>
</dbReference>
<organism evidence="8 9">
    <name type="scientific">Pseudobutyrivibrio ruminis</name>
    <dbReference type="NCBI Taxonomy" id="46206"/>
    <lineage>
        <taxon>Bacteria</taxon>
        <taxon>Bacillati</taxon>
        <taxon>Bacillota</taxon>
        <taxon>Clostridia</taxon>
        <taxon>Lachnospirales</taxon>
        <taxon>Lachnospiraceae</taxon>
        <taxon>Pseudobutyrivibrio</taxon>
    </lineage>
</organism>
<dbReference type="AlphaFoldDB" id="A0A2G3DTU0"/>
<dbReference type="InterPro" id="IPR031337">
    <property type="entry name" value="KDPG/KHG_AS_1"/>
</dbReference>
<evidence type="ECO:0000256" key="2">
    <source>
        <dbReference type="ARBA" id="ARBA00004736"/>
    </source>
</evidence>
<evidence type="ECO:0000313" key="9">
    <source>
        <dbReference type="Proteomes" id="UP000225889"/>
    </source>
</evidence>
<dbReference type="Gene3D" id="3.20.20.70">
    <property type="entry name" value="Aldolase class I"/>
    <property type="match status" value="1"/>
</dbReference>
<evidence type="ECO:0000256" key="5">
    <source>
        <dbReference type="ARBA" id="ARBA00013063"/>
    </source>
</evidence>
<dbReference type="PANTHER" id="PTHR30246">
    <property type="entry name" value="2-KETO-3-DEOXY-6-PHOSPHOGLUCONATE ALDOLASE"/>
    <property type="match status" value="1"/>
</dbReference>
<dbReference type="NCBIfam" id="NF004325">
    <property type="entry name" value="PRK05718.1"/>
    <property type="match status" value="1"/>
</dbReference>
<reference evidence="8 9" key="2">
    <citation type="submission" date="2017-10" db="EMBL/GenBank/DDBJ databases">
        <authorList>
            <person name="Banno H."/>
            <person name="Chua N.-H."/>
        </authorList>
    </citation>
    <scope>NUCLEOTIDE SEQUENCE [LARGE SCALE GENOMIC DNA]</scope>
    <source>
        <strain evidence="8 9">JK626</strain>
    </source>
</reference>
<dbReference type="NCBIfam" id="TIGR01182">
    <property type="entry name" value="eda"/>
    <property type="match status" value="1"/>
</dbReference>
<evidence type="ECO:0000256" key="7">
    <source>
        <dbReference type="ARBA" id="ARBA00023277"/>
    </source>
</evidence>
<dbReference type="EC" id="4.1.2.14" evidence="5"/>
<evidence type="ECO:0000256" key="4">
    <source>
        <dbReference type="ARBA" id="ARBA00011233"/>
    </source>
</evidence>
<keyword evidence="7" id="KW-0119">Carbohydrate metabolism</keyword>
<evidence type="ECO:0000256" key="1">
    <source>
        <dbReference type="ARBA" id="ARBA00000654"/>
    </source>
</evidence>
<comment type="catalytic activity">
    <reaction evidence="1">
        <text>2-dehydro-3-deoxy-6-phospho-D-gluconate = D-glyceraldehyde 3-phosphate + pyruvate</text>
        <dbReference type="Rhea" id="RHEA:17089"/>
        <dbReference type="ChEBI" id="CHEBI:15361"/>
        <dbReference type="ChEBI" id="CHEBI:57569"/>
        <dbReference type="ChEBI" id="CHEBI:59776"/>
        <dbReference type="EC" id="4.1.2.14"/>
    </reaction>
</comment>
<reference evidence="8 9" key="1">
    <citation type="submission" date="2017-10" db="EMBL/GenBank/DDBJ databases">
        <title>Resolving the taxonomy of Roseburia spp., Eubacterium rectale and Agathobacter spp. through phylogenomic analysis.</title>
        <authorList>
            <person name="Sheridan P.O."/>
            <person name="Walker A.W."/>
            <person name="Duncan S.H."/>
            <person name="Scott K.P."/>
            <person name="Toole P.W.O."/>
            <person name="Luis P."/>
            <person name="Flint H.J."/>
        </authorList>
    </citation>
    <scope>NUCLEOTIDE SEQUENCE [LARGE SCALE GENOMIC DNA]</scope>
    <source>
        <strain evidence="8 9">JK626</strain>
    </source>
</reference>
<evidence type="ECO:0000256" key="6">
    <source>
        <dbReference type="ARBA" id="ARBA00023239"/>
    </source>
</evidence>
<evidence type="ECO:0000256" key="3">
    <source>
        <dbReference type="ARBA" id="ARBA00006906"/>
    </source>
</evidence>